<organism evidence="1 2">
    <name type="scientific">Acrobeloides nanus</name>
    <dbReference type="NCBI Taxonomy" id="290746"/>
    <lineage>
        <taxon>Eukaryota</taxon>
        <taxon>Metazoa</taxon>
        <taxon>Ecdysozoa</taxon>
        <taxon>Nematoda</taxon>
        <taxon>Chromadorea</taxon>
        <taxon>Rhabditida</taxon>
        <taxon>Tylenchina</taxon>
        <taxon>Cephalobomorpha</taxon>
        <taxon>Cephaloboidea</taxon>
        <taxon>Cephalobidae</taxon>
        <taxon>Acrobeloides</taxon>
    </lineage>
</organism>
<name>A0A914DGB4_9BILA</name>
<evidence type="ECO:0000313" key="2">
    <source>
        <dbReference type="WBParaSite" id="ACRNAN_scaffold25248.g16241.t1"/>
    </source>
</evidence>
<protein>
    <submittedName>
        <fullName evidence="2">Uncharacterized protein</fullName>
    </submittedName>
</protein>
<evidence type="ECO:0000313" key="1">
    <source>
        <dbReference type="Proteomes" id="UP000887540"/>
    </source>
</evidence>
<dbReference type="AlphaFoldDB" id="A0A914DGB4"/>
<accession>A0A914DGB4</accession>
<dbReference type="Proteomes" id="UP000887540">
    <property type="component" value="Unplaced"/>
</dbReference>
<proteinExistence type="predicted"/>
<dbReference type="WBParaSite" id="ACRNAN_scaffold25248.g16241.t1">
    <property type="protein sequence ID" value="ACRNAN_scaffold25248.g16241.t1"/>
    <property type="gene ID" value="ACRNAN_scaffold25248.g16241"/>
</dbReference>
<sequence length="78" mass="8970">MTTPPTFRVRLLDRVTRTATWHDAIEAEPPRDLPILDLLDMRDEAHALNARAGFERYRLEDMDALEPDADPADITPRD</sequence>
<reference evidence="2" key="1">
    <citation type="submission" date="2022-11" db="UniProtKB">
        <authorList>
            <consortium name="WormBaseParasite"/>
        </authorList>
    </citation>
    <scope>IDENTIFICATION</scope>
</reference>
<keyword evidence="1" id="KW-1185">Reference proteome</keyword>